<dbReference type="InterPro" id="IPR011701">
    <property type="entry name" value="MFS"/>
</dbReference>
<evidence type="ECO:0000256" key="7">
    <source>
        <dbReference type="SAM" id="Phobius"/>
    </source>
</evidence>
<feature type="transmembrane region" description="Helical" evidence="7">
    <location>
        <begin position="134"/>
        <end position="151"/>
    </location>
</feature>
<dbReference type="SUPFAM" id="SSF103473">
    <property type="entry name" value="MFS general substrate transporter"/>
    <property type="match status" value="1"/>
</dbReference>
<dbReference type="Proteomes" id="UP001152755">
    <property type="component" value="Unassembled WGS sequence"/>
</dbReference>
<feature type="transmembrane region" description="Helical" evidence="7">
    <location>
        <begin position="456"/>
        <end position="479"/>
    </location>
</feature>
<keyword evidence="6 7" id="KW-0472">Membrane</keyword>
<feature type="transmembrane region" description="Helical" evidence="7">
    <location>
        <begin position="69"/>
        <end position="89"/>
    </location>
</feature>
<feature type="transmembrane region" description="Helical" evidence="7">
    <location>
        <begin position="221"/>
        <end position="242"/>
    </location>
</feature>
<reference evidence="9" key="1">
    <citation type="submission" date="2022-08" db="EMBL/GenBank/DDBJ databases">
        <title>Genome analysis of Corynebacteriales strain.</title>
        <authorList>
            <person name="Lee S.D."/>
        </authorList>
    </citation>
    <scope>NUCLEOTIDE SEQUENCE</scope>
    <source>
        <strain evidence="9">D3-21</strain>
    </source>
</reference>
<dbReference type="PROSITE" id="PS00216">
    <property type="entry name" value="SUGAR_TRANSPORT_1"/>
    <property type="match status" value="1"/>
</dbReference>
<feature type="transmembrane region" description="Helical" evidence="7">
    <location>
        <begin position="248"/>
        <end position="271"/>
    </location>
</feature>
<accession>A0A9X4RCQ0</accession>
<keyword evidence="10" id="KW-1185">Reference proteome</keyword>
<dbReference type="EMBL" id="JANRHA010000003">
    <property type="protein sequence ID" value="MDG3014090.1"/>
    <property type="molecule type" value="Genomic_DNA"/>
</dbReference>
<feature type="transmembrane region" description="Helical" evidence="7">
    <location>
        <begin position="378"/>
        <end position="399"/>
    </location>
</feature>
<feature type="transmembrane region" description="Helical" evidence="7">
    <location>
        <begin position="32"/>
        <end position="57"/>
    </location>
</feature>
<feature type="domain" description="Major facilitator superfamily (MFS) profile" evidence="8">
    <location>
        <begin position="35"/>
        <end position="482"/>
    </location>
</feature>
<dbReference type="Gene3D" id="1.20.1250.20">
    <property type="entry name" value="MFS general substrate transporter like domains"/>
    <property type="match status" value="2"/>
</dbReference>
<name>A0A9X4RCQ0_9ACTN</name>
<dbReference type="RefSeq" id="WP_277831949.1">
    <property type="nucleotide sequence ID" value="NZ_JAAIVF010000002.1"/>
</dbReference>
<gene>
    <name evidence="9" type="ORF">NVS88_05900</name>
</gene>
<feature type="transmembrane region" description="Helical" evidence="7">
    <location>
        <begin position="353"/>
        <end position="372"/>
    </location>
</feature>
<evidence type="ECO:0000313" key="10">
    <source>
        <dbReference type="Proteomes" id="UP001152755"/>
    </source>
</evidence>
<dbReference type="InterPro" id="IPR020846">
    <property type="entry name" value="MFS_dom"/>
</dbReference>
<evidence type="ECO:0000256" key="3">
    <source>
        <dbReference type="ARBA" id="ARBA00022475"/>
    </source>
</evidence>
<dbReference type="CDD" id="cd17321">
    <property type="entry name" value="MFS_MMR_MDR_like"/>
    <property type="match status" value="1"/>
</dbReference>
<dbReference type="PROSITE" id="PS50850">
    <property type="entry name" value="MFS"/>
    <property type="match status" value="1"/>
</dbReference>
<feature type="transmembrane region" description="Helical" evidence="7">
    <location>
        <begin position="291"/>
        <end position="315"/>
    </location>
</feature>
<dbReference type="InterPro" id="IPR005829">
    <property type="entry name" value="Sugar_transporter_CS"/>
</dbReference>
<feature type="transmembrane region" description="Helical" evidence="7">
    <location>
        <begin position="101"/>
        <end position="128"/>
    </location>
</feature>
<dbReference type="AlphaFoldDB" id="A0A9X4RCQ0"/>
<keyword evidence="2" id="KW-0813">Transport</keyword>
<dbReference type="GO" id="GO:0022857">
    <property type="term" value="F:transmembrane transporter activity"/>
    <property type="evidence" value="ECO:0007669"/>
    <property type="project" value="InterPro"/>
</dbReference>
<feature type="transmembrane region" description="Helical" evidence="7">
    <location>
        <begin position="189"/>
        <end position="209"/>
    </location>
</feature>
<protein>
    <submittedName>
        <fullName evidence="9">MFS transporter</fullName>
    </submittedName>
</protein>
<evidence type="ECO:0000256" key="5">
    <source>
        <dbReference type="ARBA" id="ARBA00022989"/>
    </source>
</evidence>
<evidence type="ECO:0000256" key="4">
    <source>
        <dbReference type="ARBA" id="ARBA00022692"/>
    </source>
</evidence>
<keyword evidence="5 7" id="KW-1133">Transmembrane helix</keyword>
<evidence type="ECO:0000256" key="2">
    <source>
        <dbReference type="ARBA" id="ARBA00022448"/>
    </source>
</evidence>
<comment type="caution">
    <text evidence="9">The sequence shown here is derived from an EMBL/GenBank/DDBJ whole genome shotgun (WGS) entry which is preliminary data.</text>
</comment>
<feature type="transmembrane region" description="Helical" evidence="7">
    <location>
        <begin position="420"/>
        <end position="444"/>
    </location>
</feature>
<keyword evidence="4 7" id="KW-0812">Transmembrane</keyword>
<sequence length="482" mass="49536">MTTTTQAPLRASHLAPDIHATVGTATGWSRRIWLLLVVLCGALFLDGLDVSMVGVALPSIGADLHMGQAQLQWIVSGYVLGYGGLLLLGGRASDLIGRRSVFLSALAVFGLASVATALVDVDLLIIALRFVKGVAAAFTVPAGLSIITTTFAEGPARNKALSIYTVCGASGFSLGLVFGGLLTELSWRATLLFPGPVALVLLAVGLKVVPRAAGQGFRLAHFDVLGALTSTGSLLVFVYAVVQAPQAGWGSGSTVGLLVAAAVLLAAFVAVERRHAHPLLRLGILRSVRLVHANLAGMAMFGGYVAFQFVVTLYLQDSLQWSPLAMALGFLPAGLIVVASATKMDKVLDRVPTPLMIAVGLAAFVIGYLLFLRVQPGMGYAAFLLPTIILLGVGFALCFPAVNSQATAGVDDDEQGLASGLVNTSIQLGGAVMLAVTTAILGSAGRPTAGALIPGMIPAVAVVSALTVTALVATIGVIVRRR</sequence>
<keyword evidence="3" id="KW-1003">Cell membrane</keyword>
<feature type="transmembrane region" description="Helical" evidence="7">
    <location>
        <begin position="321"/>
        <end position="341"/>
    </location>
</feature>
<dbReference type="InterPro" id="IPR036259">
    <property type="entry name" value="MFS_trans_sf"/>
</dbReference>
<organism evidence="9 10">
    <name type="scientific">Speluncibacter jeojiensis</name>
    <dbReference type="NCBI Taxonomy" id="2710754"/>
    <lineage>
        <taxon>Bacteria</taxon>
        <taxon>Bacillati</taxon>
        <taxon>Actinomycetota</taxon>
        <taxon>Actinomycetes</taxon>
        <taxon>Mycobacteriales</taxon>
        <taxon>Speluncibacteraceae</taxon>
        <taxon>Speluncibacter</taxon>
    </lineage>
</organism>
<evidence type="ECO:0000256" key="1">
    <source>
        <dbReference type="ARBA" id="ARBA00004651"/>
    </source>
</evidence>
<proteinExistence type="predicted"/>
<dbReference type="PANTHER" id="PTHR42718">
    <property type="entry name" value="MAJOR FACILITATOR SUPERFAMILY MULTIDRUG TRANSPORTER MFSC"/>
    <property type="match status" value="1"/>
</dbReference>
<feature type="transmembrane region" description="Helical" evidence="7">
    <location>
        <begin position="163"/>
        <end position="183"/>
    </location>
</feature>
<dbReference type="Pfam" id="PF07690">
    <property type="entry name" value="MFS_1"/>
    <property type="match status" value="1"/>
</dbReference>
<dbReference type="PANTHER" id="PTHR42718:SF46">
    <property type="entry name" value="BLR6921 PROTEIN"/>
    <property type="match status" value="1"/>
</dbReference>
<evidence type="ECO:0000256" key="6">
    <source>
        <dbReference type="ARBA" id="ARBA00023136"/>
    </source>
</evidence>
<comment type="subcellular location">
    <subcellularLocation>
        <location evidence="1">Cell membrane</location>
        <topology evidence="1">Multi-pass membrane protein</topology>
    </subcellularLocation>
</comment>
<dbReference type="GO" id="GO:0005886">
    <property type="term" value="C:plasma membrane"/>
    <property type="evidence" value="ECO:0007669"/>
    <property type="project" value="UniProtKB-SubCell"/>
</dbReference>
<evidence type="ECO:0000259" key="8">
    <source>
        <dbReference type="PROSITE" id="PS50850"/>
    </source>
</evidence>
<evidence type="ECO:0000313" key="9">
    <source>
        <dbReference type="EMBL" id="MDG3014090.1"/>
    </source>
</evidence>